<dbReference type="PROSITE" id="PS50929">
    <property type="entry name" value="ABC_TM1F"/>
    <property type="match status" value="2"/>
</dbReference>
<feature type="compositionally biased region" description="Basic and acidic residues" evidence="14">
    <location>
        <begin position="15"/>
        <end position="33"/>
    </location>
</feature>
<dbReference type="InterPro" id="IPR017871">
    <property type="entry name" value="ABC_transporter-like_CS"/>
</dbReference>
<evidence type="ECO:0000256" key="7">
    <source>
        <dbReference type="ARBA" id="ARBA00022741"/>
    </source>
</evidence>
<dbReference type="Gene3D" id="1.20.1560.10">
    <property type="entry name" value="ABC transporter type 1, transmembrane domain"/>
    <property type="match status" value="1"/>
</dbReference>
<dbReference type="GO" id="GO:0097254">
    <property type="term" value="P:renal tubular secretion"/>
    <property type="evidence" value="ECO:0007669"/>
    <property type="project" value="UniProtKB-ARBA"/>
</dbReference>
<dbReference type="EC" id="7.6.2.2" evidence="3"/>
<dbReference type="Pfam" id="PF00005">
    <property type="entry name" value="ABC_tran"/>
    <property type="match status" value="2"/>
</dbReference>
<dbReference type="PANTHER" id="PTHR43394:SF27">
    <property type="entry name" value="ATP-DEPENDENT TRANSLOCASE ABCB1-LIKE"/>
    <property type="match status" value="1"/>
</dbReference>
<reference evidence="18 19" key="1">
    <citation type="journal article" date="2024" name="BMC Genomics">
        <title>De novo assembly and annotation of Popillia japonica's genome with initial clues to its potential as an invasive pest.</title>
        <authorList>
            <person name="Cucini C."/>
            <person name="Boschi S."/>
            <person name="Funari R."/>
            <person name="Cardaioli E."/>
            <person name="Iannotti N."/>
            <person name="Marturano G."/>
            <person name="Paoli F."/>
            <person name="Bruttini M."/>
            <person name="Carapelli A."/>
            <person name="Frati F."/>
            <person name="Nardi F."/>
        </authorList>
    </citation>
    <scope>NUCLEOTIDE SEQUENCE [LARGE SCALE GENOMIC DNA]</scope>
    <source>
        <strain evidence="18">DMR45628</strain>
    </source>
</reference>
<evidence type="ECO:0000256" key="3">
    <source>
        <dbReference type="ARBA" id="ARBA00012191"/>
    </source>
</evidence>
<evidence type="ECO:0000256" key="11">
    <source>
        <dbReference type="ARBA" id="ARBA00023136"/>
    </source>
</evidence>
<keyword evidence="12" id="KW-0325">Glycoprotein</keyword>
<feature type="domain" description="ABC transporter" evidence="16">
    <location>
        <begin position="1040"/>
        <end position="1278"/>
    </location>
</feature>
<feature type="transmembrane region" description="Helical" evidence="15">
    <location>
        <begin position="119"/>
        <end position="143"/>
    </location>
</feature>
<dbReference type="CDD" id="cd18578">
    <property type="entry name" value="ABC_6TM_Pgp_ABCB1_D2_like"/>
    <property type="match status" value="1"/>
</dbReference>
<keyword evidence="8" id="KW-0067">ATP-binding</keyword>
<dbReference type="SMART" id="SM00382">
    <property type="entry name" value="AAA"/>
    <property type="match status" value="2"/>
</dbReference>
<evidence type="ECO:0000259" key="17">
    <source>
        <dbReference type="PROSITE" id="PS50929"/>
    </source>
</evidence>
<evidence type="ECO:0000256" key="10">
    <source>
        <dbReference type="ARBA" id="ARBA00022989"/>
    </source>
</evidence>
<feature type="domain" description="ABC transporter" evidence="16">
    <location>
        <begin position="420"/>
        <end position="655"/>
    </location>
</feature>
<dbReference type="InterPro" id="IPR003593">
    <property type="entry name" value="AAA+_ATPase"/>
</dbReference>
<evidence type="ECO:0000256" key="9">
    <source>
        <dbReference type="ARBA" id="ARBA00022967"/>
    </source>
</evidence>
<feature type="domain" description="ABC transmembrane type-1" evidence="17">
    <location>
        <begin position="61"/>
        <end position="368"/>
    </location>
</feature>
<feature type="transmembrane region" description="Helical" evidence="15">
    <location>
        <begin position="865"/>
        <end position="882"/>
    </location>
</feature>
<dbReference type="GO" id="GO:0017085">
    <property type="term" value="P:response to insecticide"/>
    <property type="evidence" value="ECO:0007669"/>
    <property type="project" value="UniProtKB-ARBA"/>
</dbReference>
<feature type="transmembrane region" description="Helical" evidence="15">
    <location>
        <begin position="763"/>
        <end position="786"/>
    </location>
</feature>
<evidence type="ECO:0000256" key="13">
    <source>
        <dbReference type="ARBA" id="ARBA00034018"/>
    </source>
</evidence>
<dbReference type="CDD" id="cd18577">
    <property type="entry name" value="ABC_6TM_Pgp_ABCB1_D1_like"/>
    <property type="match status" value="1"/>
</dbReference>
<dbReference type="InterPro" id="IPR003439">
    <property type="entry name" value="ABC_transporter-like_ATP-bd"/>
</dbReference>
<evidence type="ECO:0000256" key="2">
    <source>
        <dbReference type="ARBA" id="ARBA00007577"/>
    </source>
</evidence>
<dbReference type="PROSITE" id="PS50893">
    <property type="entry name" value="ABC_TRANSPORTER_2"/>
    <property type="match status" value="2"/>
</dbReference>
<dbReference type="InterPro" id="IPR036640">
    <property type="entry name" value="ABC1_TM_sf"/>
</dbReference>
<feature type="transmembrane region" description="Helical" evidence="15">
    <location>
        <begin position="718"/>
        <end position="743"/>
    </location>
</feature>
<keyword evidence="7" id="KW-0547">Nucleotide-binding</keyword>
<dbReference type="InterPro" id="IPR027417">
    <property type="entry name" value="P-loop_NTPase"/>
</dbReference>
<dbReference type="GO" id="GO:0015421">
    <property type="term" value="F:ABC-type oligopeptide transporter activity"/>
    <property type="evidence" value="ECO:0007669"/>
    <property type="project" value="TreeGrafter"/>
</dbReference>
<feature type="domain" description="ABC transmembrane type-1" evidence="17">
    <location>
        <begin position="720"/>
        <end position="1006"/>
    </location>
</feature>
<comment type="subcellular location">
    <subcellularLocation>
        <location evidence="1">Membrane</location>
        <topology evidence="1">Multi-pass membrane protein</topology>
    </subcellularLocation>
</comment>
<dbReference type="GO" id="GO:0016887">
    <property type="term" value="F:ATP hydrolysis activity"/>
    <property type="evidence" value="ECO:0007669"/>
    <property type="project" value="InterPro"/>
</dbReference>
<dbReference type="InterPro" id="IPR011527">
    <property type="entry name" value="ABC1_TM_dom"/>
</dbReference>
<evidence type="ECO:0000256" key="1">
    <source>
        <dbReference type="ARBA" id="ARBA00004141"/>
    </source>
</evidence>
<feature type="transmembrane region" description="Helical" evidence="15">
    <location>
        <begin position="195"/>
        <end position="213"/>
    </location>
</feature>
<feature type="transmembrane region" description="Helical" evidence="15">
    <location>
        <begin position="298"/>
        <end position="321"/>
    </location>
</feature>
<comment type="catalytic activity">
    <reaction evidence="13">
        <text>ATP + H2O + xenobioticSide 1 = ADP + phosphate + xenobioticSide 2.</text>
        <dbReference type="EC" id="7.6.2.2"/>
    </reaction>
</comment>
<evidence type="ECO:0000256" key="15">
    <source>
        <dbReference type="SAM" id="Phobius"/>
    </source>
</evidence>
<keyword evidence="10 15" id="KW-1133">Transmembrane helix</keyword>
<evidence type="ECO:0000256" key="5">
    <source>
        <dbReference type="ARBA" id="ARBA00022692"/>
    </source>
</evidence>
<protein>
    <recommendedName>
        <fullName evidence="3">ABC-type xenobiotic transporter</fullName>
        <ecNumber evidence="3">7.6.2.2</ecNumber>
    </recommendedName>
</protein>
<keyword evidence="4" id="KW-0813">Transport</keyword>
<evidence type="ECO:0000256" key="12">
    <source>
        <dbReference type="ARBA" id="ARBA00023180"/>
    </source>
</evidence>
<organism evidence="18 19">
    <name type="scientific">Popillia japonica</name>
    <name type="common">Japanese beetle</name>
    <dbReference type="NCBI Taxonomy" id="7064"/>
    <lineage>
        <taxon>Eukaryota</taxon>
        <taxon>Metazoa</taxon>
        <taxon>Ecdysozoa</taxon>
        <taxon>Arthropoda</taxon>
        <taxon>Hexapoda</taxon>
        <taxon>Insecta</taxon>
        <taxon>Pterygota</taxon>
        <taxon>Neoptera</taxon>
        <taxon>Endopterygota</taxon>
        <taxon>Coleoptera</taxon>
        <taxon>Polyphaga</taxon>
        <taxon>Scarabaeiformia</taxon>
        <taxon>Scarabaeidae</taxon>
        <taxon>Rutelinae</taxon>
        <taxon>Popillia</taxon>
    </lineage>
</organism>
<dbReference type="SUPFAM" id="SSF90123">
    <property type="entry name" value="ABC transporter transmembrane region"/>
    <property type="match status" value="2"/>
</dbReference>
<evidence type="ECO:0000256" key="8">
    <source>
        <dbReference type="ARBA" id="ARBA00022840"/>
    </source>
</evidence>
<dbReference type="Gene3D" id="3.40.50.300">
    <property type="entry name" value="P-loop containing nucleotide triphosphate hydrolases"/>
    <property type="match status" value="2"/>
</dbReference>
<feature type="transmembrane region" description="Helical" evidence="15">
    <location>
        <begin position="945"/>
        <end position="966"/>
    </location>
</feature>
<keyword evidence="5 15" id="KW-0812">Transmembrane</keyword>
<dbReference type="InterPro" id="IPR039421">
    <property type="entry name" value="Type_1_exporter"/>
</dbReference>
<dbReference type="GO" id="GO:0008559">
    <property type="term" value="F:ABC-type xenobiotic transporter activity"/>
    <property type="evidence" value="ECO:0007669"/>
    <property type="project" value="UniProtKB-EC"/>
</dbReference>
<dbReference type="GO" id="GO:0005743">
    <property type="term" value="C:mitochondrial inner membrane"/>
    <property type="evidence" value="ECO:0007669"/>
    <property type="project" value="TreeGrafter"/>
</dbReference>
<dbReference type="FunFam" id="3.40.50.300:FF:000479">
    <property type="entry name" value="Multidrug resistance protein 1A"/>
    <property type="match status" value="1"/>
</dbReference>
<evidence type="ECO:0000313" key="18">
    <source>
        <dbReference type="EMBL" id="KAK9700678.1"/>
    </source>
</evidence>
<evidence type="ECO:0000259" key="16">
    <source>
        <dbReference type="PROSITE" id="PS50893"/>
    </source>
</evidence>
<dbReference type="Proteomes" id="UP001458880">
    <property type="component" value="Unassembled WGS sequence"/>
</dbReference>
<feature type="transmembrane region" description="Helical" evidence="15">
    <location>
        <begin position="58"/>
        <end position="81"/>
    </location>
</feature>
<dbReference type="Pfam" id="PF00664">
    <property type="entry name" value="ABC_membrane"/>
    <property type="match status" value="2"/>
</dbReference>
<dbReference type="EMBL" id="JASPKY010000432">
    <property type="protein sequence ID" value="KAK9700678.1"/>
    <property type="molecule type" value="Genomic_DNA"/>
</dbReference>
<keyword evidence="11 15" id="KW-0472">Membrane</keyword>
<dbReference type="CDD" id="cd03249">
    <property type="entry name" value="ABC_MTABC3_MDL1_MDL2"/>
    <property type="match status" value="2"/>
</dbReference>
<comment type="similarity">
    <text evidence="2">Belongs to the ABC transporter superfamily. ABCB family. Multidrug resistance exporter (TC 3.A.1.201) subfamily.</text>
</comment>
<dbReference type="GO" id="GO:0090374">
    <property type="term" value="P:oligopeptide export from mitochondrion"/>
    <property type="evidence" value="ECO:0007669"/>
    <property type="project" value="TreeGrafter"/>
</dbReference>
<proteinExistence type="inferred from homology"/>
<accession>A0AAW1JCF1</accession>
<dbReference type="FunFam" id="1.20.1560.10:FF:000018">
    <property type="entry name" value="ATP-binding cassette subfamily B member 11"/>
    <property type="match status" value="1"/>
</dbReference>
<dbReference type="GO" id="GO:0005524">
    <property type="term" value="F:ATP binding"/>
    <property type="evidence" value="ECO:0007669"/>
    <property type="project" value="UniProtKB-KW"/>
</dbReference>
<dbReference type="PANTHER" id="PTHR43394">
    <property type="entry name" value="ATP-DEPENDENT PERMEASE MDL1, MITOCHONDRIAL"/>
    <property type="match status" value="1"/>
</dbReference>
<dbReference type="FunFam" id="3.40.50.300:FF:000205">
    <property type="entry name" value="ABC transporter B family member 4"/>
    <property type="match status" value="1"/>
</dbReference>
<dbReference type="FunFam" id="1.20.1560.10:FF:000009">
    <property type="entry name" value="ABC transporter B family member 1"/>
    <property type="match status" value="1"/>
</dbReference>
<keyword evidence="19" id="KW-1185">Reference proteome</keyword>
<gene>
    <name evidence="18" type="ORF">QE152_g31069</name>
</gene>
<evidence type="ECO:0000256" key="14">
    <source>
        <dbReference type="SAM" id="MobiDB-lite"/>
    </source>
</evidence>
<dbReference type="SUPFAM" id="SSF52540">
    <property type="entry name" value="P-loop containing nucleoside triphosphate hydrolases"/>
    <property type="match status" value="2"/>
</dbReference>
<dbReference type="PROSITE" id="PS00211">
    <property type="entry name" value="ABC_TRANSPORTER_1"/>
    <property type="match status" value="2"/>
</dbReference>
<feature type="region of interest" description="Disordered" evidence="14">
    <location>
        <begin position="1"/>
        <end position="35"/>
    </location>
</feature>
<evidence type="ECO:0000313" key="19">
    <source>
        <dbReference type="Proteomes" id="UP001458880"/>
    </source>
</evidence>
<feature type="transmembrane region" description="Helical" evidence="15">
    <location>
        <begin position="219"/>
        <end position="240"/>
    </location>
</feature>
<evidence type="ECO:0000256" key="6">
    <source>
        <dbReference type="ARBA" id="ARBA00022737"/>
    </source>
</evidence>
<sequence>MKKKLVLSTMPKNGISKDKLEKDSMEADFVSKEEPEEERLPPVSFFQMFRYASTQDKIFIFLGVITGIATGVVQPLNMLIFGQLTGDIIMYGYIVGNSTGNEDVLTAAKDDFMQSMLDFVLYSCLLGAATLIMGYASIAFFNISGIKQVLRIRSLFFEKALNQDISWYDKNQTGDIASRITEDLNKLEDGLGEKVSMFITMQVAFLSCLILALVRGWELALICLTSLPVTLVAIGIVAYLTTKLAQKEMDAYGGAGAIAEEVLGTIRTVVAFGGQKKELERYEEKLVFARNNNIKRSLFSGIGFGLLWFFIYASYALAFWYGVKLILEERHLPDDKVTYDAATMVTVFFSVMTASMNFGMASPYIEAFGIARGAATKVFSVIDNEPVINQWHRRTSKLSASHEAQPPKSSALSTTSPSLINLKGAFSYPSRSDVEVLRGLDITINSGETVAIVGSSGCGKSTCIQLIQRFYDPMSGQITLDGHDLKELDLTWLRENIGVVSQEPILFGTTIAENIKYGKQNASQEEIERAAKKSNAHTFITSLPQGYNTLVGERGAQLSGGQKQRIAIARALIREPVILLLDEATSALDTKSESKVQAALDNASKECTTIIIAHRLSTIREADRIVVLRDGLVVEEGTHEQLMQTHGEYHKLVTTQVTTDMTPAMKKDLKRVDSVAEDEDQDLIVETTKSAAGDRDEIYSSVSLWEIMKLNQKEWPEITIGCGTSIVSGCAMPVFAVLFGSILGVLSHPDEDYVRSETNMYCLYFVIAGVVTGIATFLQLYTYGIAGEKLTMRLRSRMFEAMLRQEIGWYDLKENAVGSLCGKLSGEASSVQGATGQRIGTVLQSLATLFLGVGLSMYYEWRLGLVALSFTPFLLVATFFQGRLMRGENDQFHGALESSSKLAVDAISNIRTVAALGSEKLFHQLYIIELMPHHKKTLRNTHFRALVFGFARSIMFFAFAACMYYGAILITTENMPYENVFKVSQALIMGTASIASALAFAPNFQKGIAAAGKVFQLLNRQPLVRDPRQPAFNAWQTGNLHYDSVFFSYPTRETATVLLGLNLTITKGQTIALVGSSGCGKSTVIQLLERFYDPKSGNVSVDETDIKQLTMSELRSHLGIVSQEPNLFDRTIGENIAYGDNTREVPQAEIEQAAKNANIHNFITSLPMGYNTSLGERGTQLSGGQKQRVAIARALVRNPEVLLLDEATSALDTESEKVVQEALDKAKSGRTCITIAHRLSTIQDADVIYVINEGVVIEAGTHSELLASKGLYYSLYSLQGGRK</sequence>
<name>A0AAW1JCF1_POPJA</name>
<keyword evidence="6" id="KW-0677">Repeat</keyword>
<comment type="caution">
    <text evidence="18">The sequence shown here is derived from an EMBL/GenBank/DDBJ whole genome shotgun (WGS) entry which is preliminary data.</text>
</comment>
<keyword evidence="9" id="KW-1278">Translocase</keyword>
<evidence type="ECO:0000256" key="4">
    <source>
        <dbReference type="ARBA" id="ARBA00022448"/>
    </source>
</evidence>